<organism evidence="1">
    <name type="scientific">Arundo donax</name>
    <name type="common">Giant reed</name>
    <name type="synonym">Donax arundinaceus</name>
    <dbReference type="NCBI Taxonomy" id="35708"/>
    <lineage>
        <taxon>Eukaryota</taxon>
        <taxon>Viridiplantae</taxon>
        <taxon>Streptophyta</taxon>
        <taxon>Embryophyta</taxon>
        <taxon>Tracheophyta</taxon>
        <taxon>Spermatophyta</taxon>
        <taxon>Magnoliopsida</taxon>
        <taxon>Liliopsida</taxon>
        <taxon>Poales</taxon>
        <taxon>Poaceae</taxon>
        <taxon>PACMAD clade</taxon>
        <taxon>Arundinoideae</taxon>
        <taxon>Arundineae</taxon>
        <taxon>Arundo</taxon>
    </lineage>
</organism>
<dbReference type="EMBL" id="GBRH01197627">
    <property type="protein sequence ID" value="JAE00269.1"/>
    <property type="molecule type" value="Transcribed_RNA"/>
</dbReference>
<proteinExistence type="predicted"/>
<sequence>MATLPALYIVPSCDERLGFEVTDVD</sequence>
<reference evidence="1" key="1">
    <citation type="submission" date="2014-09" db="EMBL/GenBank/DDBJ databases">
        <authorList>
            <person name="Magalhaes I.L.F."/>
            <person name="Oliveira U."/>
            <person name="Santos F.R."/>
            <person name="Vidigal T.H.D.A."/>
            <person name="Brescovit A.D."/>
            <person name="Santos A.J."/>
        </authorList>
    </citation>
    <scope>NUCLEOTIDE SEQUENCE</scope>
    <source>
        <tissue evidence="1">Shoot tissue taken approximately 20 cm above the soil surface</tissue>
    </source>
</reference>
<dbReference type="AlphaFoldDB" id="A0A0A9EMP1"/>
<name>A0A0A9EMP1_ARUDO</name>
<evidence type="ECO:0000313" key="1">
    <source>
        <dbReference type="EMBL" id="JAE00269.1"/>
    </source>
</evidence>
<accession>A0A0A9EMP1</accession>
<reference evidence="1" key="2">
    <citation type="journal article" date="2015" name="Data Brief">
        <title>Shoot transcriptome of the giant reed, Arundo donax.</title>
        <authorList>
            <person name="Barrero R.A."/>
            <person name="Guerrero F.D."/>
            <person name="Moolhuijzen P."/>
            <person name="Goolsby J.A."/>
            <person name="Tidwell J."/>
            <person name="Bellgard S.E."/>
            <person name="Bellgard M.I."/>
        </authorList>
    </citation>
    <scope>NUCLEOTIDE SEQUENCE</scope>
    <source>
        <tissue evidence="1">Shoot tissue taken approximately 20 cm above the soil surface</tissue>
    </source>
</reference>
<protein>
    <submittedName>
        <fullName evidence="1">Uncharacterized protein</fullName>
    </submittedName>
</protein>